<sequence>MFKFVVIACFVSFVCAAPLDSKAENGSKKMNLTENRPNDQRAASPYTNYYPGYFSNPQPIVNSPATFYSAPPLHSLVVNNQVKPLTSYSSSYYQGLLRNNDPKTGHLRPQLYLAQPQINSYQSYPTSVYSYPQSVYSYPQSVYSYPSSYHVATPYYGNYGYYKQAEEQREPTMVMHSAPANQVLVEKPVGQQQVNQIPMGADQQIASVVPRDASSNWAPAHVPFTALPQDNFGQLEDIRRRDILIDGKYNLQIQPSYLMDRLHMQSAPTSGRSAEDSSEFGPAASEDDVYVVMNPYDHQHPMVAKAAVDETPMADSQGSMNSFWMQPVFNSPITPANFRDNGNLPYSHENVLRQMQQFYENKYRIEMEKTNQLLSQRAKISGRSAEDELIRSIAEAVKKQANQKISSPTKTEANQQVKAEDKKETTTLTPKVNAA</sequence>
<keyword evidence="4" id="KW-1185">Reference proteome</keyword>
<comment type="caution">
    <text evidence="3">The sequence shown here is derived from an EMBL/GenBank/DDBJ whole genome shotgun (WGS) entry which is preliminary data.</text>
</comment>
<accession>A0AAN9Y756</accession>
<feature type="compositionally biased region" description="Polar residues" evidence="1">
    <location>
        <begin position="426"/>
        <end position="435"/>
    </location>
</feature>
<evidence type="ECO:0000313" key="4">
    <source>
        <dbReference type="Proteomes" id="UP001367676"/>
    </source>
</evidence>
<feature type="chain" id="PRO_5042878160" evidence="2">
    <location>
        <begin position="17"/>
        <end position="435"/>
    </location>
</feature>
<feature type="region of interest" description="Disordered" evidence="1">
    <location>
        <begin position="400"/>
        <end position="435"/>
    </location>
</feature>
<keyword evidence="2" id="KW-0732">Signal</keyword>
<name>A0AAN9Y756_9HEMI</name>
<evidence type="ECO:0000256" key="2">
    <source>
        <dbReference type="SAM" id="SignalP"/>
    </source>
</evidence>
<proteinExistence type="predicted"/>
<dbReference type="AlphaFoldDB" id="A0AAN9Y756"/>
<dbReference type="EMBL" id="JBBCAQ010000008">
    <property type="protein sequence ID" value="KAK7602493.1"/>
    <property type="molecule type" value="Genomic_DNA"/>
</dbReference>
<organism evidence="3 4">
    <name type="scientific">Parthenolecanium corni</name>
    <dbReference type="NCBI Taxonomy" id="536013"/>
    <lineage>
        <taxon>Eukaryota</taxon>
        <taxon>Metazoa</taxon>
        <taxon>Ecdysozoa</taxon>
        <taxon>Arthropoda</taxon>
        <taxon>Hexapoda</taxon>
        <taxon>Insecta</taxon>
        <taxon>Pterygota</taxon>
        <taxon>Neoptera</taxon>
        <taxon>Paraneoptera</taxon>
        <taxon>Hemiptera</taxon>
        <taxon>Sternorrhyncha</taxon>
        <taxon>Coccoidea</taxon>
        <taxon>Coccidae</taxon>
        <taxon>Parthenolecanium</taxon>
    </lineage>
</organism>
<feature type="compositionally biased region" description="Polar residues" evidence="1">
    <location>
        <begin position="400"/>
        <end position="417"/>
    </location>
</feature>
<dbReference type="Proteomes" id="UP001367676">
    <property type="component" value="Unassembled WGS sequence"/>
</dbReference>
<evidence type="ECO:0000256" key="1">
    <source>
        <dbReference type="SAM" id="MobiDB-lite"/>
    </source>
</evidence>
<reference evidence="3 4" key="1">
    <citation type="submission" date="2024-03" db="EMBL/GenBank/DDBJ databases">
        <title>Adaptation during the transition from Ophiocordyceps entomopathogen to insect associate is accompanied by gene loss and intensified selection.</title>
        <authorList>
            <person name="Ward C.M."/>
            <person name="Onetto C.A."/>
            <person name="Borneman A.R."/>
        </authorList>
    </citation>
    <scope>NUCLEOTIDE SEQUENCE [LARGE SCALE GENOMIC DNA]</scope>
    <source>
        <strain evidence="3">AWRI1</strain>
        <tissue evidence="3">Single Adult Female</tissue>
    </source>
</reference>
<evidence type="ECO:0000313" key="3">
    <source>
        <dbReference type="EMBL" id="KAK7602493.1"/>
    </source>
</evidence>
<feature type="signal peptide" evidence="2">
    <location>
        <begin position="1"/>
        <end position="16"/>
    </location>
</feature>
<gene>
    <name evidence="3" type="ORF">V9T40_008082</name>
</gene>
<protein>
    <submittedName>
        <fullName evidence="3">Uncharacterized protein</fullName>
    </submittedName>
</protein>